<feature type="compositionally biased region" description="Gly residues" evidence="1">
    <location>
        <begin position="309"/>
        <end position="335"/>
    </location>
</feature>
<dbReference type="OrthoDB" id="3512845at2759"/>
<feature type="compositionally biased region" description="Polar residues" evidence="1">
    <location>
        <begin position="202"/>
        <end position="226"/>
    </location>
</feature>
<dbReference type="Proteomes" id="UP000193986">
    <property type="component" value="Unassembled WGS sequence"/>
</dbReference>
<dbReference type="InParanoid" id="A0A1Y2BJ49"/>
<evidence type="ECO:0000313" key="3">
    <source>
        <dbReference type="Proteomes" id="UP000193986"/>
    </source>
</evidence>
<evidence type="ECO:0000313" key="2">
    <source>
        <dbReference type="EMBL" id="ORY34808.1"/>
    </source>
</evidence>
<dbReference type="PANTHER" id="PTHR43883:SF1">
    <property type="entry name" value="GLUCONOKINASE"/>
    <property type="match status" value="1"/>
</dbReference>
<feature type="region of interest" description="Disordered" evidence="1">
    <location>
        <begin position="287"/>
        <end position="375"/>
    </location>
</feature>
<accession>A0A1Y2BJ49</accession>
<dbReference type="STRING" id="71784.A0A1Y2BJ49"/>
<feature type="region of interest" description="Disordered" evidence="1">
    <location>
        <begin position="46"/>
        <end position="70"/>
    </location>
</feature>
<dbReference type="Pfam" id="PF13671">
    <property type="entry name" value="AAA_33"/>
    <property type="match status" value="1"/>
</dbReference>
<name>A0A1Y2BJ49_9TREE</name>
<dbReference type="SUPFAM" id="SSF52540">
    <property type="entry name" value="P-loop containing nucleoside triphosphate hydrolases"/>
    <property type="match status" value="1"/>
</dbReference>
<dbReference type="Gene3D" id="3.40.50.300">
    <property type="entry name" value="P-loop containing nucleotide triphosphate hydrolases"/>
    <property type="match status" value="1"/>
</dbReference>
<dbReference type="AlphaFoldDB" id="A0A1Y2BJ49"/>
<feature type="compositionally biased region" description="Basic and acidic residues" evidence="1">
    <location>
        <begin position="299"/>
        <end position="308"/>
    </location>
</feature>
<dbReference type="EMBL" id="MCFC01000002">
    <property type="protein sequence ID" value="ORY34808.1"/>
    <property type="molecule type" value="Genomic_DNA"/>
</dbReference>
<organism evidence="2 3">
    <name type="scientific">Naematelia encephala</name>
    <dbReference type="NCBI Taxonomy" id="71784"/>
    <lineage>
        <taxon>Eukaryota</taxon>
        <taxon>Fungi</taxon>
        <taxon>Dikarya</taxon>
        <taxon>Basidiomycota</taxon>
        <taxon>Agaricomycotina</taxon>
        <taxon>Tremellomycetes</taxon>
        <taxon>Tremellales</taxon>
        <taxon>Naemateliaceae</taxon>
        <taxon>Naematelia</taxon>
    </lineage>
</organism>
<proteinExistence type="predicted"/>
<feature type="compositionally biased region" description="Low complexity" evidence="1">
    <location>
        <begin position="52"/>
        <end position="61"/>
    </location>
</feature>
<feature type="compositionally biased region" description="Basic and acidic residues" evidence="1">
    <location>
        <begin position="336"/>
        <end position="354"/>
    </location>
</feature>
<sequence>MSAHDSYSTTEAQIPLERQILLILVGLPGSGKSTFSNALVTHSLEPDWQSNTGTGTSFETGTGTGTGTTRRRKWIRASQDEAPSRRRQECEYAVRSGLENGFNVVVDRVDFDPKQRSHFIAIADQQTPRPQVHCLIFDMTHPTLEKRLIKRPTHPTIPDSETGLRVLGQMKAIWDPPRQNRSEGFDRVLVLDESGLPDNTLGECNTLNESNPPRTTLNESDSTQNDNENDHAGWSFHQVRRILDRLIVEGWEEIGHRISIDQERVQGREQRGGAWWARGGGGGGYRGGERGGYRGGESGLHRGGDRGGYRGGDGGGYGRGDRGGYGGGDRGGYRGGLREWDRGPYRGGDARGDRNGYGGGDRGFYRREHRGQGIP</sequence>
<dbReference type="InterPro" id="IPR052732">
    <property type="entry name" value="Cell-binding_unc_protein"/>
</dbReference>
<feature type="region of interest" description="Disordered" evidence="1">
    <location>
        <begin position="202"/>
        <end position="232"/>
    </location>
</feature>
<dbReference type="InterPro" id="IPR027417">
    <property type="entry name" value="P-loop_NTPase"/>
</dbReference>
<dbReference type="PANTHER" id="PTHR43883">
    <property type="entry name" value="SLR0207 PROTEIN"/>
    <property type="match status" value="1"/>
</dbReference>
<keyword evidence="3" id="KW-1185">Reference proteome</keyword>
<comment type="caution">
    <text evidence="2">The sequence shown here is derived from an EMBL/GenBank/DDBJ whole genome shotgun (WGS) entry which is preliminary data.</text>
</comment>
<evidence type="ECO:0000256" key="1">
    <source>
        <dbReference type="SAM" id="MobiDB-lite"/>
    </source>
</evidence>
<reference evidence="2 3" key="1">
    <citation type="submission" date="2016-07" db="EMBL/GenBank/DDBJ databases">
        <title>Pervasive Adenine N6-methylation of Active Genes in Fungi.</title>
        <authorList>
            <consortium name="DOE Joint Genome Institute"/>
            <person name="Mondo S.J."/>
            <person name="Dannebaum R.O."/>
            <person name="Kuo R.C."/>
            <person name="Labutti K."/>
            <person name="Haridas S."/>
            <person name="Kuo A."/>
            <person name="Salamov A."/>
            <person name="Ahrendt S.R."/>
            <person name="Lipzen A."/>
            <person name="Sullivan W."/>
            <person name="Andreopoulos W.B."/>
            <person name="Clum A."/>
            <person name="Lindquist E."/>
            <person name="Daum C."/>
            <person name="Ramamoorthy G.K."/>
            <person name="Gryganskyi A."/>
            <person name="Culley D."/>
            <person name="Magnuson J.K."/>
            <person name="James T.Y."/>
            <person name="O'Malley M.A."/>
            <person name="Stajich J.E."/>
            <person name="Spatafora J.W."/>
            <person name="Visel A."/>
            <person name="Grigoriev I.V."/>
        </authorList>
    </citation>
    <scope>NUCLEOTIDE SEQUENCE [LARGE SCALE GENOMIC DNA]</scope>
    <source>
        <strain evidence="2 3">68-887.2</strain>
    </source>
</reference>
<gene>
    <name evidence="2" type="ORF">BCR39DRAFT_556313</name>
</gene>
<protein>
    <submittedName>
        <fullName evidence="2">AAA domain-domain-containing protein</fullName>
    </submittedName>
</protein>